<evidence type="ECO:0000256" key="2">
    <source>
        <dbReference type="ARBA" id="ARBA00022801"/>
    </source>
</evidence>
<dbReference type="EMBL" id="JANILD010000002">
    <property type="protein sequence ID" value="MCQ9303391.1"/>
    <property type="molecule type" value="Genomic_DNA"/>
</dbReference>
<dbReference type="PRINTS" id="PR00502">
    <property type="entry name" value="NUDIXFAMILY"/>
</dbReference>
<evidence type="ECO:0000313" key="5">
    <source>
        <dbReference type="Proteomes" id="UP001204068"/>
    </source>
</evidence>
<dbReference type="InterPro" id="IPR000086">
    <property type="entry name" value="NUDIX_hydrolase_dom"/>
</dbReference>
<dbReference type="PROSITE" id="PS51462">
    <property type="entry name" value="NUDIX"/>
    <property type="match status" value="1"/>
</dbReference>
<reference evidence="4" key="1">
    <citation type="submission" date="2022-07" db="EMBL/GenBank/DDBJ databases">
        <title>Bacterial species isolated from the porcine tonsil microbiota.</title>
        <authorList>
            <person name="Oliveira I.M.F."/>
        </authorList>
    </citation>
    <scope>NUCLEOTIDE SEQUENCE</scope>
    <source>
        <strain evidence="4">8QC2O2</strain>
    </source>
</reference>
<name>A0AAW5LKW1_MAMSC</name>
<evidence type="ECO:0000313" key="4">
    <source>
        <dbReference type="EMBL" id="MCQ9303391.1"/>
    </source>
</evidence>
<dbReference type="InterPro" id="IPR020476">
    <property type="entry name" value="Nudix_hydrolase"/>
</dbReference>
<evidence type="ECO:0000256" key="1">
    <source>
        <dbReference type="ARBA" id="ARBA00001946"/>
    </source>
</evidence>
<evidence type="ECO:0000259" key="3">
    <source>
        <dbReference type="PROSITE" id="PS51462"/>
    </source>
</evidence>
<sequence>MTNFYRVINAILIKENTILLVKNEYNNEYLWSLPGGVVEQSEFLYESLIREVFEETGLPINQYELAYIAENNIPSENAHCLVTYFKCLNFNGEISINDPDNEIVELKWISFNELHNYIISEDILLPLQNYLFKNKKDYYFIDDLRF</sequence>
<dbReference type="Pfam" id="PF00293">
    <property type="entry name" value="NUDIX"/>
    <property type="match status" value="1"/>
</dbReference>
<comment type="caution">
    <text evidence="4">The sequence shown here is derived from an EMBL/GenBank/DDBJ whole genome shotgun (WGS) entry which is preliminary data.</text>
</comment>
<protein>
    <submittedName>
        <fullName evidence="4">NUDIX hydrolase</fullName>
    </submittedName>
</protein>
<dbReference type="Proteomes" id="UP001204068">
    <property type="component" value="Unassembled WGS sequence"/>
</dbReference>
<organism evidence="4 5">
    <name type="scientific">Mammaliicoccus sciuri</name>
    <name type="common">Staphylococcus sciuri</name>
    <dbReference type="NCBI Taxonomy" id="1296"/>
    <lineage>
        <taxon>Bacteria</taxon>
        <taxon>Bacillati</taxon>
        <taxon>Bacillota</taxon>
        <taxon>Bacilli</taxon>
        <taxon>Bacillales</taxon>
        <taxon>Staphylococcaceae</taxon>
        <taxon>Mammaliicoccus</taxon>
    </lineage>
</organism>
<dbReference type="GO" id="GO:0016787">
    <property type="term" value="F:hydrolase activity"/>
    <property type="evidence" value="ECO:0007669"/>
    <property type="project" value="UniProtKB-KW"/>
</dbReference>
<dbReference type="SUPFAM" id="SSF55811">
    <property type="entry name" value="Nudix"/>
    <property type="match status" value="1"/>
</dbReference>
<dbReference type="RefSeq" id="WP_196968343.1">
    <property type="nucleotide sequence ID" value="NZ_CP064868.1"/>
</dbReference>
<dbReference type="Gene3D" id="3.90.79.10">
    <property type="entry name" value="Nucleoside Triphosphate Pyrophosphohydrolase"/>
    <property type="match status" value="1"/>
</dbReference>
<accession>A0AAW5LKW1</accession>
<dbReference type="PANTHER" id="PTHR43046:SF14">
    <property type="entry name" value="MUTT_NUDIX FAMILY PROTEIN"/>
    <property type="match status" value="1"/>
</dbReference>
<dbReference type="AlphaFoldDB" id="A0AAW5LKW1"/>
<gene>
    <name evidence="4" type="ORF">NQ032_07075</name>
</gene>
<dbReference type="PANTHER" id="PTHR43046">
    <property type="entry name" value="GDP-MANNOSE MANNOSYL HYDROLASE"/>
    <property type="match status" value="1"/>
</dbReference>
<keyword evidence="2 4" id="KW-0378">Hydrolase</keyword>
<comment type="cofactor">
    <cofactor evidence="1">
        <name>Mg(2+)</name>
        <dbReference type="ChEBI" id="CHEBI:18420"/>
    </cofactor>
</comment>
<dbReference type="InterPro" id="IPR015797">
    <property type="entry name" value="NUDIX_hydrolase-like_dom_sf"/>
</dbReference>
<proteinExistence type="predicted"/>
<feature type="domain" description="Nudix hydrolase" evidence="3">
    <location>
        <begin position="3"/>
        <end position="131"/>
    </location>
</feature>